<feature type="binding site" evidence="3">
    <location>
        <position position="269"/>
    </location>
    <ligand>
        <name>(6S)-5,6,7,8-tetrahydrofolate</name>
        <dbReference type="ChEBI" id="CHEBI:57453"/>
    </ligand>
</feature>
<organism evidence="6 7">
    <name type="scientific">Candidatus Dojkabacteria bacterium</name>
    <dbReference type="NCBI Taxonomy" id="2099670"/>
    <lineage>
        <taxon>Bacteria</taxon>
        <taxon>Candidatus Dojkabacteria</taxon>
    </lineage>
</organism>
<keyword evidence="3" id="KW-0028">Amino-acid biosynthesis</keyword>
<evidence type="ECO:0000256" key="4">
    <source>
        <dbReference type="PIRSR" id="PIRSR000412-50"/>
    </source>
</evidence>
<dbReference type="Gene3D" id="3.40.640.10">
    <property type="entry name" value="Type I PLP-dependent aspartate aminotransferase-like (Major domain)"/>
    <property type="match status" value="1"/>
</dbReference>
<comment type="cofactor">
    <cofactor evidence="1 3 4">
        <name>pyridoxal 5'-phosphate</name>
        <dbReference type="ChEBI" id="CHEBI:597326"/>
    </cofactor>
</comment>
<sequence length="454" mass="51106">MLQKSLKSTDQEVYEILKAEEKKQQEKLSMIPSENFTSKAVREAVGSVFMNKYSEGYPNARYYEGNYHIDKLELLAIERAKKFFKLPKDWEVNVQALSGSPANLSVYIGLLKPGDKIMGMYLPDGGHLSHGWSYNPKKDSAEFVPNIMFYAGGKRKVNVTSKFYEAVQYKTDPKTKLLDYKEIEKIAKKEKPKMIITGGTAYPRDIDYKRMSEIAHSVGAYYLADIAHEAGLVGTGVMNSPVGYADVVTMTTHKTLRCNRGALILARAELMKKINRAIFPGLQGGPHNHSIAGIAVGLKEALTPEFTKYAKQVVKNAQVLAKELQKFDFEIVTGGTDKHLVLIDLTNKGVFGKKYARALDYAGIIANMNTMPQEKRPPADPSALRVGTPWITTRGMKEPEIKQIAKWMNEVMFVIKDWQDMDFAEFNTKVAKHKDIQKIAKEVNTLCMKYPLDI</sequence>
<comment type="pathway">
    <text evidence="3">One-carbon metabolism; tetrahydrofolate interconversion.</text>
</comment>
<comment type="caution">
    <text evidence="6">The sequence shown here is derived from an EMBL/GenBank/DDBJ whole genome shotgun (WGS) entry which is preliminary data.</text>
</comment>
<proteinExistence type="inferred from homology"/>
<dbReference type="InterPro" id="IPR001085">
    <property type="entry name" value="Ser_HO-MeTrfase"/>
</dbReference>
<feature type="binding site" evidence="3">
    <location>
        <position position="122"/>
    </location>
    <ligand>
        <name>(6S)-5,6,7,8-tetrahydrofolate</name>
        <dbReference type="ChEBI" id="CHEBI:57453"/>
    </ligand>
</feature>
<accession>A0A955KZA1</accession>
<dbReference type="PIRSF" id="PIRSF000412">
    <property type="entry name" value="SHMT"/>
    <property type="match status" value="1"/>
</dbReference>
<feature type="site" description="Plays an important role in substrate specificity" evidence="3">
    <location>
        <position position="253"/>
    </location>
</feature>
<feature type="domain" description="Serine hydroxymethyltransferase-like" evidence="5">
    <location>
        <begin position="6"/>
        <end position="408"/>
    </location>
</feature>
<dbReference type="PANTHER" id="PTHR11680:SF35">
    <property type="entry name" value="SERINE HYDROXYMETHYLTRANSFERASE 1"/>
    <property type="match status" value="1"/>
</dbReference>
<dbReference type="InterPro" id="IPR049943">
    <property type="entry name" value="Ser_HO-MeTrfase-like"/>
</dbReference>
<keyword evidence="3" id="KW-0963">Cytoplasm</keyword>
<name>A0A955KZA1_9BACT</name>
<dbReference type="HAMAP" id="MF_00051">
    <property type="entry name" value="SHMT"/>
    <property type="match status" value="1"/>
</dbReference>
<dbReference type="AlphaFoldDB" id="A0A955KZA1"/>
<dbReference type="GO" id="GO:0019264">
    <property type="term" value="P:glycine biosynthetic process from serine"/>
    <property type="evidence" value="ECO:0007669"/>
    <property type="project" value="UniProtKB-UniRule"/>
</dbReference>
<reference evidence="6" key="2">
    <citation type="journal article" date="2021" name="Microbiome">
        <title>Successional dynamics and alternative stable states in a saline activated sludge microbial community over 9 years.</title>
        <authorList>
            <person name="Wang Y."/>
            <person name="Ye J."/>
            <person name="Ju F."/>
            <person name="Liu L."/>
            <person name="Boyd J.A."/>
            <person name="Deng Y."/>
            <person name="Parks D.H."/>
            <person name="Jiang X."/>
            <person name="Yin X."/>
            <person name="Woodcroft B.J."/>
            <person name="Tyson G.W."/>
            <person name="Hugenholtz P."/>
            <person name="Polz M.F."/>
            <person name="Zhang T."/>
        </authorList>
    </citation>
    <scope>NUCLEOTIDE SEQUENCE</scope>
    <source>
        <strain evidence="6">HKST-UBA15</strain>
    </source>
</reference>
<evidence type="ECO:0000256" key="2">
    <source>
        <dbReference type="ARBA" id="ARBA00022898"/>
    </source>
</evidence>
<feature type="modified residue" description="N6-(pyridoxal phosphate)lysine" evidence="3 4">
    <location>
        <position position="254"/>
    </location>
</feature>
<evidence type="ECO:0000259" key="5">
    <source>
        <dbReference type="Pfam" id="PF00464"/>
    </source>
</evidence>
<evidence type="ECO:0000256" key="3">
    <source>
        <dbReference type="HAMAP-Rule" id="MF_00051"/>
    </source>
</evidence>
<dbReference type="Proteomes" id="UP000745577">
    <property type="component" value="Unassembled WGS sequence"/>
</dbReference>
<dbReference type="InterPro" id="IPR015421">
    <property type="entry name" value="PyrdxlP-dep_Trfase_major"/>
</dbReference>
<evidence type="ECO:0000256" key="1">
    <source>
        <dbReference type="ARBA" id="ARBA00001933"/>
    </source>
</evidence>
<keyword evidence="3" id="KW-0808">Transferase</keyword>
<dbReference type="InterPro" id="IPR015422">
    <property type="entry name" value="PyrdxlP-dep_Trfase_small"/>
</dbReference>
<dbReference type="InterPro" id="IPR015424">
    <property type="entry name" value="PyrdxlP-dep_Trfase"/>
</dbReference>
<protein>
    <recommendedName>
        <fullName evidence="3">Serine hydroxymethyltransferase</fullName>
        <shortName evidence="3">SHMT</shortName>
        <shortName evidence="3">Serine methylase</shortName>
        <ecNumber evidence="3">2.1.2.1</ecNumber>
    </recommendedName>
</protein>
<comment type="catalytic activity">
    <reaction evidence="3">
        <text>(6R)-5,10-methylene-5,6,7,8-tetrahydrofolate + glycine + H2O = (6S)-5,6,7,8-tetrahydrofolate + L-serine</text>
        <dbReference type="Rhea" id="RHEA:15481"/>
        <dbReference type="ChEBI" id="CHEBI:15377"/>
        <dbReference type="ChEBI" id="CHEBI:15636"/>
        <dbReference type="ChEBI" id="CHEBI:33384"/>
        <dbReference type="ChEBI" id="CHEBI:57305"/>
        <dbReference type="ChEBI" id="CHEBI:57453"/>
        <dbReference type="EC" id="2.1.2.1"/>
    </reaction>
</comment>
<reference evidence="6" key="1">
    <citation type="submission" date="2020-04" db="EMBL/GenBank/DDBJ databases">
        <authorList>
            <person name="Zhang T."/>
        </authorList>
    </citation>
    <scope>NUCLEOTIDE SEQUENCE</scope>
    <source>
        <strain evidence="6">HKST-UBA15</strain>
    </source>
</reference>
<comment type="similarity">
    <text evidence="3">Belongs to the SHMT family.</text>
</comment>
<evidence type="ECO:0000313" key="6">
    <source>
        <dbReference type="EMBL" id="MCA9379727.1"/>
    </source>
</evidence>
<dbReference type="GO" id="GO:0035999">
    <property type="term" value="P:tetrahydrofolate interconversion"/>
    <property type="evidence" value="ECO:0007669"/>
    <property type="project" value="UniProtKB-UniRule"/>
</dbReference>
<feature type="binding site" evidence="3">
    <location>
        <begin position="126"/>
        <end position="128"/>
    </location>
    <ligand>
        <name>(6S)-5,6,7,8-tetrahydrofolate</name>
        <dbReference type="ChEBI" id="CHEBI:57453"/>
    </ligand>
</feature>
<comment type="caution">
    <text evidence="3">Lacks conserved residue(s) required for the propagation of feature annotation.</text>
</comment>
<dbReference type="Gene3D" id="3.90.1150.10">
    <property type="entry name" value="Aspartate Aminotransferase, domain 1"/>
    <property type="match status" value="1"/>
</dbReference>
<comment type="pathway">
    <text evidence="3">Amino-acid biosynthesis; glycine biosynthesis; glycine from L-serine: step 1/1.</text>
</comment>
<comment type="function">
    <text evidence="3">Catalyzes the reversible interconversion of serine and glycine with tetrahydrofolate (THF) serving as the one-carbon carrier. This reaction serves as the major source of one-carbon groups required for the biosynthesis of purines, thymidylate, methionine, and other important biomolecules. Also exhibits THF-independent aldolase activity toward beta-hydroxyamino acids, producing glycine and aldehydes, via a retro-aldol mechanism.</text>
</comment>
<comment type="subunit">
    <text evidence="3">Homodimer.</text>
</comment>
<dbReference type="SUPFAM" id="SSF53383">
    <property type="entry name" value="PLP-dependent transferases"/>
    <property type="match status" value="1"/>
</dbReference>
<dbReference type="GO" id="GO:0030170">
    <property type="term" value="F:pyridoxal phosphate binding"/>
    <property type="evidence" value="ECO:0007669"/>
    <property type="project" value="UniProtKB-UniRule"/>
</dbReference>
<comment type="subcellular location">
    <subcellularLocation>
        <location evidence="3">Cytoplasm</location>
    </subcellularLocation>
</comment>
<dbReference type="Pfam" id="PF00464">
    <property type="entry name" value="SHMT"/>
    <property type="match status" value="1"/>
</dbReference>
<dbReference type="InterPro" id="IPR039429">
    <property type="entry name" value="SHMT-like_dom"/>
</dbReference>
<dbReference type="CDD" id="cd00378">
    <property type="entry name" value="SHMT"/>
    <property type="match status" value="1"/>
</dbReference>
<dbReference type="EMBL" id="JAGQLL010000008">
    <property type="protein sequence ID" value="MCA9379727.1"/>
    <property type="molecule type" value="Genomic_DNA"/>
</dbReference>
<keyword evidence="3" id="KW-0554">One-carbon metabolism</keyword>
<dbReference type="PANTHER" id="PTHR11680">
    <property type="entry name" value="SERINE HYDROXYMETHYLTRANSFERASE"/>
    <property type="match status" value="1"/>
</dbReference>
<dbReference type="GO" id="GO:0005737">
    <property type="term" value="C:cytoplasm"/>
    <property type="evidence" value="ECO:0007669"/>
    <property type="project" value="UniProtKB-SubCell"/>
</dbReference>
<keyword evidence="2 3" id="KW-0663">Pyridoxal phosphate</keyword>
<dbReference type="GO" id="GO:0004372">
    <property type="term" value="F:glycine hydroxymethyltransferase activity"/>
    <property type="evidence" value="ECO:0007669"/>
    <property type="project" value="UniProtKB-UniRule"/>
</dbReference>
<evidence type="ECO:0000313" key="7">
    <source>
        <dbReference type="Proteomes" id="UP000745577"/>
    </source>
</evidence>
<gene>
    <name evidence="3" type="primary">glyA</name>
    <name evidence="6" type="ORF">KC675_00960</name>
</gene>
<dbReference type="EC" id="2.1.2.1" evidence="3"/>
<dbReference type="NCBIfam" id="NF000586">
    <property type="entry name" value="PRK00011.1"/>
    <property type="match status" value="1"/>
</dbReference>